<evidence type="ECO:0000313" key="4">
    <source>
        <dbReference type="EMBL" id="SEG37184.1"/>
    </source>
</evidence>
<dbReference type="RefSeq" id="WP_103880807.1">
    <property type="nucleotide sequence ID" value="NZ_FNVG01000012.1"/>
</dbReference>
<dbReference type="GO" id="GO:0003700">
    <property type="term" value="F:DNA-binding transcription factor activity"/>
    <property type="evidence" value="ECO:0007669"/>
    <property type="project" value="TreeGrafter"/>
</dbReference>
<feature type="domain" description="HTH tetR-type" evidence="3">
    <location>
        <begin position="1"/>
        <end position="61"/>
    </location>
</feature>
<dbReference type="OrthoDB" id="5816932at2"/>
<dbReference type="PANTHER" id="PTHR30055">
    <property type="entry name" value="HTH-TYPE TRANSCRIPTIONAL REGULATOR RUTR"/>
    <property type="match status" value="1"/>
</dbReference>
<evidence type="ECO:0000256" key="1">
    <source>
        <dbReference type="ARBA" id="ARBA00023125"/>
    </source>
</evidence>
<keyword evidence="1 2" id="KW-0238">DNA-binding</keyword>
<gene>
    <name evidence="4" type="ORF">SAMN04488244_11248</name>
</gene>
<reference evidence="5" key="1">
    <citation type="submission" date="2016-10" db="EMBL/GenBank/DDBJ databases">
        <authorList>
            <person name="Varghese N."/>
            <person name="Submissions S."/>
        </authorList>
    </citation>
    <scope>NUCLEOTIDE SEQUENCE [LARGE SCALE GENOMIC DNA]</scope>
    <source>
        <strain evidence="5">CGMCC 1.7062</strain>
    </source>
</reference>
<protein>
    <submittedName>
        <fullName evidence="4">Transcriptional regulator, TetR family</fullName>
    </submittedName>
</protein>
<dbReference type="Pfam" id="PF00440">
    <property type="entry name" value="TetR_N"/>
    <property type="match status" value="1"/>
</dbReference>
<dbReference type="Pfam" id="PF13972">
    <property type="entry name" value="TetR"/>
    <property type="match status" value="1"/>
</dbReference>
<dbReference type="Gene3D" id="1.10.357.10">
    <property type="entry name" value="Tetracycline Repressor, domain 2"/>
    <property type="match status" value="1"/>
</dbReference>
<dbReference type="InterPro" id="IPR009057">
    <property type="entry name" value="Homeodomain-like_sf"/>
</dbReference>
<evidence type="ECO:0000313" key="5">
    <source>
        <dbReference type="Proteomes" id="UP000236721"/>
    </source>
</evidence>
<name>A0A1H5ZMG0_9VIBR</name>
<feature type="DNA-binding region" description="H-T-H motif" evidence="2">
    <location>
        <begin position="24"/>
        <end position="43"/>
    </location>
</feature>
<evidence type="ECO:0000256" key="2">
    <source>
        <dbReference type="PROSITE-ProRule" id="PRU00335"/>
    </source>
</evidence>
<dbReference type="GO" id="GO:0000976">
    <property type="term" value="F:transcription cis-regulatory region binding"/>
    <property type="evidence" value="ECO:0007669"/>
    <property type="project" value="TreeGrafter"/>
</dbReference>
<dbReference type="PROSITE" id="PS50977">
    <property type="entry name" value="HTH_TETR_2"/>
    <property type="match status" value="1"/>
</dbReference>
<dbReference type="SUPFAM" id="SSF46689">
    <property type="entry name" value="Homeodomain-like"/>
    <property type="match status" value="1"/>
</dbReference>
<dbReference type="InterPro" id="IPR025722">
    <property type="entry name" value="TetR"/>
</dbReference>
<dbReference type="EMBL" id="FNVG01000012">
    <property type="protein sequence ID" value="SEG37184.1"/>
    <property type="molecule type" value="Genomic_DNA"/>
</dbReference>
<dbReference type="Proteomes" id="UP000236721">
    <property type="component" value="Unassembled WGS sequence"/>
</dbReference>
<dbReference type="PRINTS" id="PR00455">
    <property type="entry name" value="HTHTETR"/>
</dbReference>
<sequence length="210" mass="23986">MKTKSKILEASRCLFNQHGVEPISSLQIATELGISPGNLYYHFRGKDEILAVLISECDQLFADDSQAFSREVESLEDYWAFLHRLMEHFLRYQFIFRSLDHLHCDSPALGRRIRALVRRLKGLIMTMLEQLSSLGVLQVDQAEQTILADNLLLVGLHWAHYQILQDPGLDEPALLRKGVIRMLTLVSPYVAPEHGAALIQHQRWAEQLTG</sequence>
<dbReference type="PANTHER" id="PTHR30055:SF223">
    <property type="entry name" value="HTH-TYPE TRANSCRIPTIONAL REGULATOR UIDR"/>
    <property type="match status" value="1"/>
</dbReference>
<keyword evidence="5" id="KW-1185">Reference proteome</keyword>
<organism evidence="4 5">
    <name type="scientific">Vibrio hangzhouensis</name>
    <dbReference type="NCBI Taxonomy" id="462991"/>
    <lineage>
        <taxon>Bacteria</taxon>
        <taxon>Pseudomonadati</taxon>
        <taxon>Pseudomonadota</taxon>
        <taxon>Gammaproteobacteria</taxon>
        <taxon>Vibrionales</taxon>
        <taxon>Vibrionaceae</taxon>
        <taxon>Vibrio</taxon>
    </lineage>
</organism>
<dbReference type="InterPro" id="IPR001647">
    <property type="entry name" value="HTH_TetR"/>
</dbReference>
<proteinExistence type="predicted"/>
<dbReference type="AlphaFoldDB" id="A0A1H5ZMG0"/>
<accession>A0A1H5ZMG0</accession>
<evidence type="ECO:0000259" key="3">
    <source>
        <dbReference type="PROSITE" id="PS50977"/>
    </source>
</evidence>
<dbReference type="InterPro" id="IPR050109">
    <property type="entry name" value="HTH-type_TetR-like_transc_reg"/>
</dbReference>